<evidence type="ECO:0000256" key="1">
    <source>
        <dbReference type="SAM" id="Phobius"/>
    </source>
</evidence>
<dbReference type="RefSeq" id="WP_224612337.1">
    <property type="nucleotide sequence ID" value="NZ_JAIQXV010000026.1"/>
</dbReference>
<keyword evidence="3" id="KW-0012">Acyltransferase</keyword>
<proteinExistence type="predicted"/>
<name>A0ABW1ZSB4_9DEIO</name>
<feature type="transmembrane region" description="Helical" evidence="1">
    <location>
        <begin position="310"/>
        <end position="330"/>
    </location>
</feature>
<dbReference type="InterPro" id="IPR050879">
    <property type="entry name" value="Acyltransferase_3"/>
</dbReference>
<dbReference type="Proteomes" id="UP001596317">
    <property type="component" value="Unassembled WGS sequence"/>
</dbReference>
<feature type="transmembrane region" description="Helical" evidence="1">
    <location>
        <begin position="284"/>
        <end position="304"/>
    </location>
</feature>
<evidence type="ECO:0000259" key="2">
    <source>
        <dbReference type="Pfam" id="PF01757"/>
    </source>
</evidence>
<accession>A0ABW1ZSB4</accession>
<protein>
    <submittedName>
        <fullName evidence="3">Acyltransferase family protein</fullName>
        <ecNumber evidence="3">2.3.-.-</ecNumber>
    </submittedName>
</protein>
<keyword evidence="1" id="KW-0812">Transmembrane</keyword>
<reference evidence="4" key="1">
    <citation type="journal article" date="2019" name="Int. J. Syst. Evol. Microbiol.">
        <title>The Global Catalogue of Microorganisms (GCM) 10K type strain sequencing project: providing services to taxonomists for standard genome sequencing and annotation.</title>
        <authorList>
            <consortium name="The Broad Institute Genomics Platform"/>
            <consortium name="The Broad Institute Genome Sequencing Center for Infectious Disease"/>
            <person name="Wu L."/>
            <person name="Ma J."/>
        </authorList>
    </citation>
    <scope>NUCLEOTIDE SEQUENCE [LARGE SCALE GENOMIC DNA]</scope>
    <source>
        <strain evidence="4">CCUG 63830</strain>
    </source>
</reference>
<dbReference type="Pfam" id="PF01757">
    <property type="entry name" value="Acyl_transf_3"/>
    <property type="match status" value="1"/>
</dbReference>
<feature type="domain" description="Acyltransferase 3" evidence="2">
    <location>
        <begin position="16"/>
        <end position="327"/>
    </location>
</feature>
<evidence type="ECO:0000313" key="4">
    <source>
        <dbReference type="Proteomes" id="UP001596317"/>
    </source>
</evidence>
<comment type="caution">
    <text evidence="3">The sequence shown here is derived from an EMBL/GenBank/DDBJ whole genome shotgun (WGS) entry which is preliminary data.</text>
</comment>
<keyword evidence="4" id="KW-1185">Reference proteome</keyword>
<feature type="transmembrane region" description="Helical" evidence="1">
    <location>
        <begin position="53"/>
        <end position="78"/>
    </location>
</feature>
<keyword evidence="1" id="KW-0472">Membrane</keyword>
<feature type="transmembrane region" description="Helical" evidence="1">
    <location>
        <begin position="177"/>
        <end position="197"/>
    </location>
</feature>
<dbReference type="EC" id="2.3.-.-" evidence="3"/>
<organism evidence="3 4">
    <name type="scientific">Deinococcus multiflagellatus</name>
    <dbReference type="NCBI Taxonomy" id="1656887"/>
    <lineage>
        <taxon>Bacteria</taxon>
        <taxon>Thermotogati</taxon>
        <taxon>Deinococcota</taxon>
        <taxon>Deinococci</taxon>
        <taxon>Deinococcales</taxon>
        <taxon>Deinococcaceae</taxon>
        <taxon>Deinococcus</taxon>
    </lineage>
</organism>
<dbReference type="GO" id="GO:0016746">
    <property type="term" value="F:acyltransferase activity"/>
    <property type="evidence" value="ECO:0007669"/>
    <property type="project" value="UniProtKB-KW"/>
</dbReference>
<dbReference type="PANTHER" id="PTHR23028">
    <property type="entry name" value="ACETYLTRANSFERASE"/>
    <property type="match status" value="1"/>
</dbReference>
<feature type="transmembrane region" description="Helical" evidence="1">
    <location>
        <begin position="218"/>
        <end position="235"/>
    </location>
</feature>
<keyword evidence="1" id="KW-1133">Transmembrane helix</keyword>
<evidence type="ECO:0000313" key="3">
    <source>
        <dbReference type="EMBL" id="MFC6662644.1"/>
    </source>
</evidence>
<dbReference type="EMBL" id="JBHSWB010000002">
    <property type="protein sequence ID" value="MFC6662644.1"/>
    <property type="molecule type" value="Genomic_DNA"/>
</dbReference>
<sequence length="350" mass="37535">MCALQVPFPTALRESGLDGARGVAALAVVLSHIAALTYVPWGPRAPTPAEFVLWHLGAPSVDLFFVFSGFVVAGSLLRRPQVGPYLWRRWIRLAPVAYVAVGLGLLARWAAEAAPPGFSLLVTDHLRQSMTAQDLWGAITLSVPALDANRLNPPLWTLVVEMQVALLMPLLTKAARWPWTLALVLLLAVSAALHGWTQALSIPLFMVGAILAHRAWRLPHWAALPALLLGLGVLLQRHVTGSDDPFVRYLTAPGAALIVLALTSGAAGRLLATPALQWLGRVSYSLYASHFPLLLTGAVLGGHLGLPPAYGAAFALPFCVLAAVLIHRYLEQPMVRRLSSPAPILTRQVA</sequence>
<gene>
    <name evidence="3" type="ORF">ACFP90_21540</name>
</gene>
<keyword evidence="3" id="KW-0808">Transferase</keyword>
<feature type="transmembrane region" description="Helical" evidence="1">
    <location>
        <begin position="247"/>
        <end position="272"/>
    </location>
</feature>
<feature type="transmembrane region" description="Helical" evidence="1">
    <location>
        <begin position="90"/>
        <end position="111"/>
    </location>
</feature>
<dbReference type="InterPro" id="IPR002656">
    <property type="entry name" value="Acyl_transf_3_dom"/>
</dbReference>
<feature type="transmembrane region" description="Helical" evidence="1">
    <location>
        <begin position="23"/>
        <end position="41"/>
    </location>
</feature>